<dbReference type="AlphaFoldDB" id="A0A2V3J5Z1"/>
<evidence type="ECO:0000313" key="1">
    <source>
        <dbReference type="EMBL" id="PXF49841.1"/>
    </source>
</evidence>
<name>A0A2V3J5Z1_9FLOR</name>
<organism evidence="1 2">
    <name type="scientific">Gracilariopsis chorda</name>
    <dbReference type="NCBI Taxonomy" id="448386"/>
    <lineage>
        <taxon>Eukaryota</taxon>
        <taxon>Rhodophyta</taxon>
        <taxon>Florideophyceae</taxon>
        <taxon>Rhodymeniophycidae</taxon>
        <taxon>Gracilariales</taxon>
        <taxon>Gracilariaceae</taxon>
        <taxon>Gracilariopsis</taxon>
    </lineage>
</organism>
<sequence>MCAYVQPFPPARIVSDNVYDGLIDAVGNTPLIKLQRASQLTSCNMYGKAELLEPFHHFAIPIVRSVRRIGEGACRTVPHHTRGGNRTTDSW</sequence>
<comment type="caution">
    <text evidence="1">The sequence shown here is derived from an EMBL/GenBank/DDBJ whole genome shotgun (WGS) entry which is preliminary data.</text>
</comment>
<protein>
    <submittedName>
        <fullName evidence="1">Cysteine synthase</fullName>
    </submittedName>
</protein>
<reference evidence="1 2" key="1">
    <citation type="journal article" date="2018" name="Mol. Biol. Evol.">
        <title>Analysis of the draft genome of the red seaweed Gracilariopsis chorda provides insights into genome size evolution in Rhodophyta.</title>
        <authorList>
            <person name="Lee J."/>
            <person name="Yang E.C."/>
            <person name="Graf L."/>
            <person name="Yang J.H."/>
            <person name="Qiu H."/>
            <person name="Zel Zion U."/>
            <person name="Chan C.X."/>
            <person name="Stephens T.G."/>
            <person name="Weber A.P.M."/>
            <person name="Boo G.H."/>
            <person name="Boo S.M."/>
            <person name="Kim K.M."/>
            <person name="Shin Y."/>
            <person name="Jung M."/>
            <person name="Lee S.J."/>
            <person name="Yim H.S."/>
            <person name="Lee J.H."/>
            <person name="Bhattacharya D."/>
            <person name="Yoon H.S."/>
        </authorList>
    </citation>
    <scope>NUCLEOTIDE SEQUENCE [LARGE SCALE GENOMIC DNA]</scope>
    <source>
        <strain evidence="1 2">SKKU-2015</strain>
        <tissue evidence="1">Whole body</tissue>
    </source>
</reference>
<accession>A0A2V3J5Z1</accession>
<evidence type="ECO:0000313" key="2">
    <source>
        <dbReference type="Proteomes" id="UP000247409"/>
    </source>
</evidence>
<dbReference type="Proteomes" id="UP000247409">
    <property type="component" value="Unassembled WGS sequence"/>
</dbReference>
<dbReference type="EMBL" id="NBIV01000001">
    <property type="protein sequence ID" value="PXF49841.1"/>
    <property type="molecule type" value="Genomic_DNA"/>
</dbReference>
<dbReference type="SUPFAM" id="SSF53686">
    <property type="entry name" value="Tryptophan synthase beta subunit-like PLP-dependent enzymes"/>
    <property type="match status" value="1"/>
</dbReference>
<dbReference type="OrthoDB" id="10259545at2759"/>
<gene>
    <name evidence="1" type="ORF">BWQ96_00001</name>
</gene>
<proteinExistence type="predicted"/>
<keyword evidence="2" id="KW-1185">Reference proteome</keyword>
<dbReference type="InterPro" id="IPR036052">
    <property type="entry name" value="TrpB-like_PALP_sf"/>
</dbReference>
<dbReference type="Gene3D" id="3.40.50.1100">
    <property type="match status" value="1"/>
</dbReference>